<name>A0A1E3X807_9BACT</name>
<dbReference type="EMBL" id="MAYW01000096">
    <property type="protein sequence ID" value="ODS31763.1"/>
    <property type="molecule type" value="Genomic_DNA"/>
</dbReference>
<keyword evidence="1" id="KW-1133">Transmembrane helix</keyword>
<organism evidence="2 3">
    <name type="scientific">Candidatus Scalindua rubra</name>
    <dbReference type="NCBI Taxonomy" id="1872076"/>
    <lineage>
        <taxon>Bacteria</taxon>
        <taxon>Pseudomonadati</taxon>
        <taxon>Planctomycetota</taxon>
        <taxon>Candidatus Brocadiia</taxon>
        <taxon>Candidatus Brocadiales</taxon>
        <taxon>Candidatus Scalinduaceae</taxon>
        <taxon>Candidatus Scalindua</taxon>
    </lineage>
</organism>
<reference evidence="2 3" key="1">
    <citation type="submission" date="2016-07" db="EMBL/GenBank/DDBJ databases">
        <title>Draft genome of Scalindua rubra, obtained from a brine-seawater interface in the Red Sea, sheds light on salt adaptation in anammox bacteria.</title>
        <authorList>
            <person name="Speth D.R."/>
            <person name="Lagkouvardos I."/>
            <person name="Wang Y."/>
            <person name="Qian P.-Y."/>
            <person name="Dutilh B.E."/>
            <person name="Jetten M.S."/>
        </authorList>
    </citation>
    <scope>NUCLEOTIDE SEQUENCE [LARGE SCALE GENOMIC DNA]</scope>
    <source>
        <strain evidence="2">BSI-1</strain>
    </source>
</reference>
<dbReference type="AlphaFoldDB" id="A0A1E3X807"/>
<evidence type="ECO:0000313" key="3">
    <source>
        <dbReference type="Proteomes" id="UP000094056"/>
    </source>
</evidence>
<evidence type="ECO:0000256" key="1">
    <source>
        <dbReference type="SAM" id="Phobius"/>
    </source>
</evidence>
<comment type="caution">
    <text evidence="2">The sequence shown here is derived from an EMBL/GenBank/DDBJ whole genome shotgun (WGS) entry which is preliminary data.</text>
</comment>
<dbReference type="Proteomes" id="UP000094056">
    <property type="component" value="Unassembled WGS sequence"/>
</dbReference>
<sequence>MENLWLIISKPDNIPISGLIVMLIFFTWLPFRQALKNDRLRKEGRR</sequence>
<evidence type="ECO:0000313" key="2">
    <source>
        <dbReference type="EMBL" id="ODS31763.1"/>
    </source>
</evidence>
<protein>
    <submittedName>
        <fullName evidence="2">Uncharacterized protein</fullName>
    </submittedName>
</protein>
<accession>A0A1E3X807</accession>
<proteinExistence type="predicted"/>
<keyword evidence="1" id="KW-0812">Transmembrane</keyword>
<keyword evidence="1" id="KW-0472">Membrane</keyword>
<feature type="transmembrane region" description="Helical" evidence="1">
    <location>
        <begin position="14"/>
        <end position="31"/>
    </location>
</feature>
<gene>
    <name evidence="2" type="ORF">SCARUB_03121</name>
</gene>